<keyword evidence="2" id="KW-0004">4Fe-4S</keyword>
<protein>
    <submittedName>
        <fullName evidence="8">Radical SAM protein</fullName>
    </submittedName>
</protein>
<evidence type="ECO:0000256" key="6">
    <source>
        <dbReference type="ARBA" id="ARBA00023014"/>
    </source>
</evidence>
<dbReference type="SFLD" id="SFLDS00029">
    <property type="entry name" value="Radical_SAM"/>
    <property type="match status" value="1"/>
</dbReference>
<keyword evidence="4" id="KW-0479">Metal-binding</keyword>
<gene>
    <name evidence="8" type="ORF">FLL46_09910</name>
</gene>
<dbReference type="PIRSF" id="PIRSF037420">
    <property type="entry name" value="PQQ_syn_pqqE"/>
    <property type="match status" value="1"/>
</dbReference>
<proteinExistence type="predicted"/>
<dbReference type="InterPro" id="IPR017200">
    <property type="entry name" value="PqqE-like"/>
</dbReference>
<comment type="cofactor">
    <cofactor evidence="1">
        <name>[4Fe-4S] cluster</name>
        <dbReference type="ChEBI" id="CHEBI:49883"/>
    </cofactor>
</comment>
<evidence type="ECO:0000256" key="3">
    <source>
        <dbReference type="ARBA" id="ARBA00022691"/>
    </source>
</evidence>
<dbReference type="CDD" id="cd01335">
    <property type="entry name" value="Radical_SAM"/>
    <property type="match status" value="1"/>
</dbReference>
<evidence type="ECO:0000256" key="2">
    <source>
        <dbReference type="ARBA" id="ARBA00022485"/>
    </source>
</evidence>
<dbReference type="GO" id="GO:0003824">
    <property type="term" value="F:catalytic activity"/>
    <property type="evidence" value="ECO:0007669"/>
    <property type="project" value="InterPro"/>
</dbReference>
<dbReference type="OrthoDB" id="9792276at2"/>
<feature type="domain" description="Radical SAM core" evidence="7">
    <location>
        <begin position="17"/>
        <end position="240"/>
    </location>
</feature>
<dbReference type="NCBIfam" id="TIGR04085">
    <property type="entry name" value="rSAM_more_4Fe4S"/>
    <property type="match status" value="1"/>
</dbReference>
<dbReference type="InterPro" id="IPR006638">
    <property type="entry name" value="Elp3/MiaA/NifB-like_rSAM"/>
</dbReference>
<dbReference type="EMBL" id="VIKS01000006">
    <property type="protein sequence ID" value="TQV87691.1"/>
    <property type="molecule type" value="Genomic_DNA"/>
</dbReference>
<dbReference type="Gene3D" id="3.20.20.70">
    <property type="entry name" value="Aldolase class I"/>
    <property type="match status" value="1"/>
</dbReference>
<dbReference type="InterPro" id="IPR058240">
    <property type="entry name" value="rSAM_sf"/>
</dbReference>
<evidence type="ECO:0000256" key="5">
    <source>
        <dbReference type="ARBA" id="ARBA00023004"/>
    </source>
</evidence>
<organism evidence="8 9">
    <name type="scientific">Aliikangiella coralliicola</name>
    <dbReference type="NCBI Taxonomy" id="2592383"/>
    <lineage>
        <taxon>Bacteria</taxon>
        <taxon>Pseudomonadati</taxon>
        <taxon>Pseudomonadota</taxon>
        <taxon>Gammaproteobacteria</taxon>
        <taxon>Oceanospirillales</taxon>
        <taxon>Pleioneaceae</taxon>
        <taxon>Aliikangiella</taxon>
    </lineage>
</organism>
<dbReference type="GO" id="GO:0051539">
    <property type="term" value="F:4 iron, 4 sulfur cluster binding"/>
    <property type="evidence" value="ECO:0007669"/>
    <property type="project" value="UniProtKB-KW"/>
</dbReference>
<dbReference type="SFLD" id="SFLDG01386">
    <property type="entry name" value="main_SPASM_domain-containing"/>
    <property type="match status" value="1"/>
</dbReference>
<name>A0A545UE07_9GAMM</name>
<dbReference type="InterPro" id="IPR023885">
    <property type="entry name" value="4Fe4S-binding_SPASM_dom"/>
</dbReference>
<dbReference type="InterPro" id="IPR007197">
    <property type="entry name" value="rSAM"/>
</dbReference>
<keyword evidence="6" id="KW-0411">Iron-sulfur</keyword>
<keyword evidence="5" id="KW-0408">Iron</keyword>
<reference evidence="8 9" key="1">
    <citation type="submission" date="2019-07" db="EMBL/GenBank/DDBJ databases">
        <title>Draft genome for Aliikangiella sp. M105.</title>
        <authorList>
            <person name="Wang G."/>
        </authorList>
    </citation>
    <scope>NUCLEOTIDE SEQUENCE [LARGE SCALE GENOMIC DNA]</scope>
    <source>
        <strain evidence="8 9">M105</strain>
    </source>
</reference>
<dbReference type="InterPro" id="IPR050377">
    <property type="entry name" value="Radical_SAM_PqqE_MftC-like"/>
</dbReference>
<dbReference type="PANTHER" id="PTHR11228:SF7">
    <property type="entry name" value="PQQA PEPTIDE CYCLASE"/>
    <property type="match status" value="1"/>
</dbReference>
<dbReference type="AlphaFoldDB" id="A0A545UE07"/>
<evidence type="ECO:0000259" key="7">
    <source>
        <dbReference type="PROSITE" id="PS51918"/>
    </source>
</evidence>
<dbReference type="InterPro" id="IPR013785">
    <property type="entry name" value="Aldolase_TIM"/>
</dbReference>
<dbReference type="SFLD" id="SFLDG01067">
    <property type="entry name" value="SPASM/twitch_domain_containing"/>
    <property type="match status" value="1"/>
</dbReference>
<evidence type="ECO:0000313" key="8">
    <source>
        <dbReference type="EMBL" id="TQV87691.1"/>
    </source>
</evidence>
<evidence type="ECO:0000256" key="4">
    <source>
        <dbReference type="ARBA" id="ARBA00022723"/>
    </source>
</evidence>
<comment type="caution">
    <text evidence="8">The sequence shown here is derived from an EMBL/GenBank/DDBJ whole genome shotgun (WGS) entry which is preliminary data.</text>
</comment>
<dbReference type="SMART" id="SM00729">
    <property type="entry name" value="Elp3"/>
    <property type="match status" value="1"/>
</dbReference>
<keyword evidence="3" id="KW-0949">S-adenosyl-L-methionine</keyword>
<dbReference type="PANTHER" id="PTHR11228">
    <property type="entry name" value="RADICAL SAM DOMAIN PROTEIN"/>
    <property type="match status" value="1"/>
</dbReference>
<dbReference type="Proteomes" id="UP000315439">
    <property type="component" value="Unassembled WGS sequence"/>
</dbReference>
<sequence>MLKSVWSNLIFFNKSKSFQSPHLQWHLTDKCNLRCTHCYQDSYCDNGLNYDEMLEVLEQFRCLLLHFRERNGSKIKGHITLTGGEPLVKKGFYPLLEKIAADSDLYTFAILTNGTLIDDKKAKWLSGLKPRYVQVSLDGSESVHDEIRGLGNFHKTKRAISILKSNDIRVMVSFTATKRNFRTFPQVADACREVNADFLWSDRLIPEGSAEKNREVIMTKEETSYFFRIMKAEADKCHQDKTTKTRVKMHRALQFQFSNSTPYRCVAGETLLTVMPNGDLYPCRRMPVKVGNVLETPLASLYYNAPLLRSLRDSKKVSQGCEKCDSNQDCRGGLKCLSYAVYGNAHVKDPGCEVNSEQALKITSL</sequence>
<dbReference type="SUPFAM" id="SSF102114">
    <property type="entry name" value="Radical SAM enzymes"/>
    <property type="match status" value="1"/>
</dbReference>
<evidence type="ECO:0000256" key="1">
    <source>
        <dbReference type="ARBA" id="ARBA00001966"/>
    </source>
</evidence>
<evidence type="ECO:0000313" key="9">
    <source>
        <dbReference type="Proteomes" id="UP000315439"/>
    </source>
</evidence>
<dbReference type="RefSeq" id="WP_142893352.1">
    <property type="nucleotide sequence ID" value="NZ_ML660163.1"/>
</dbReference>
<dbReference type="Pfam" id="PF04055">
    <property type="entry name" value="Radical_SAM"/>
    <property type="match status" value="1"/>
</dbReference>
<accession>A0A545UE07</accession>
<dbReference type="Pfam" id="PF13186">
    <property type="entry name" value="SPASM"/>
    <property type="match status" value="1"/>
</dbReference>
<keyword evidence="9" id="KW-1185">Reference proteome</keyword>
<dbReference type="GO" id="GO:0046872">
    <property type="term" value="F:metal ion binding"/>
    <property type="evidence" value="ECO:0007669"/>
    <property type="project" value="UniProtKB-KW"/>
</dbReference>
<dbReference type="PROSITE" id="PS51918">
    <property type="entry name" value="RADICAL_SAM"/>
    <property type="match status" value="1"/>
</dbReference>